<proteinExistence type="predicted"/>
<dbReference type="SUPFAM" id="SSF52047">
    <property type="entry name" value="RNI-like"/>
    <property type="match status" value="1"/>
</dbReference>
<comment type="catalytic activity">
    <reaction evidence="21">
        <text>L-seryl-[protein] + ATP = O-phospho-L-seryl-[protein] + ADP + H(+)</text>
        <dbReference type="Rhea" id="RHEA:17989"/>
        <dbReference type="Rhea" id="RHEA-COMP:9863"/>
        <dbReference type="Rhea" id="RHEA-COMP:11604"/>
        <dbReference type="ChEBI" id="CHEBI:15378"/>
        <dbReference type="ChEBI" id="CHEBI:29999"/>
        <dbReference type="ChEBI" id="CHEBI:30616"/>
        <dbReference type="ChEBI" id="CHEBI:83421"/>
        <dbReference type="ChEBI" id="CHEBI:456216"/>
        <dbReference type="EC" id="2.7.11.1"/>
    </reaction>
</comment>
<keyword evidence="6" id="KW-0433">Leucine-rich repeat</keyword>
<dbReference type="FunFam" id="3.30.200.20:FF:000309">
    <property type="entry name" value="Leucine-rich repeat receptor protein kinase MSP1"/>
    <property type="match status" value="1"/>
</dbReference>
<dbReference type="SUPFAM" id="SSF56112">
    <property type="entry name" value="Protein kinase-like (PK-like)"/>
    <property type="match status" value="1"/>
</dbReference>
<evidence type="ECO:0000256" key="24">
    <source>
        <dbReference type="SAM" id="SignalP"/>
    </source>
</evidence>
<dbReference type="Pfam" id="PF23598">
    <property type="entry name" value="LRR_14"/>
    <property type="match status" value="1"/>
</dbReference>
<dbReference type="InterPro" id="IPR051420">
    <property type="entry name" value="Ser_Thr_Kinases_DiverseReg"/>
</dbReference>
<dbReference type="PROSITE" id="PS50011">
    <property type="entry name" value="PROTEIN_KINASE_DOM"/>
    <property type="match status" value="1"/>
</dbReference>
<dbReference type="InterPro" id="IPR001611">
    <property type="entry name" value="Leu-rich_rpt"/>
</dbReference>
<dbReference type="OrthoDB" id="676979at2759"/>
<evidence type="ECO:0000256" key="5">
    <source>
        <dbReference type="ARBA" id="ARBA00022553"/>
    </source>
</evidence>
<keyword evidence="8 23" id="KW-0812">Transmembrane</keyword>
<dbReference type="FunFam" id="3.80.10.10:FF:000775">
    <property type="entry name" value="Predicted protein"/>
    <property type="match status" value="1"/>
</dbReference>
<evidence type="ECO:0000256" key="23">
    <source>
        <dbReference type="SAM" id="Phobius"/>
    </source>
</evidence>
<evidence type="ECO:0000256" key="9">
    <source>
        <dbReference type="ARBA" id="ARBA00022729"/>
    </source>
</evidence>
<evidence type="ECO:0000256" key="1">
    <source>
        <dbReference type="ARBA" id="ARBA00004251"/>
    </source>
</evidence>
<dbReference type="Pfam" id="PF13855">
    <property type="entry name" value="LRR_8"/>
    <property type="match status" value="1"/>
</dbReference>
<evidence type="ECO:0000256" key="3">
    <source>
        <dbReference type="ARBA" id="ARBA00022475"/>
    </source>
</evidence>
<evidence type="ECO:0000256" key="18">
    <source>
        <dbReference type="ARBA" id="ARBA00023170"/>
    </source>
</evidence>
<name>A0A7J7LDH2_9MAGN</name>
<keyword evidence="16 23" id="KW-0472">Membrane</keyword>
<evidence type="ECO:0000256" key="16">
    <source>
        <dbReference type="ARBA" id="ARBA00023136"/>
    </source>
</evidence>
<evidence type="ECO:0000256" key="20">
    <source>
        <dbReference type="ARBA" id="ARBA00047899"/>
    </source>
</evidence>
<keyword evidence="12" id="KW-0418">Kinase</keyword>
<dbReference type="EMBL" id="JACGCM010002358">
    <property type="protein sequence ID" value="KAF6140638.1"/>
    <property type="molecule type" value="Genomic_DNA"/>
</dbReference>
<evidence type="ECO:0000256" key="2">
    <source>
        <dbReference type="ARBA" id="ARBA00012513"/>
    </source>
</evidence>
<dbReference type="GO" id="GO:0004674">
    <property type="term" value="F:protein serine/threonine kinase activity"/>
    <property type="evidence" value="ECO:0007669"/>
    <property type="project" value="UniProtKB-KW"/>
</dbReference>
<dbReference type="Pfam" id="PF08263">
    <property type="entry name" value="LRRNT_2"/>
    <property type="match status" value="1"/>
</dbReference>
<feature type="chain" id="PRO_5029717222" description="non-specific serine/threonine protein kinase" evidence="24">
    <location>
        <begin position="28"/>
        <end position="1030"/>
    </location>
</feature>
<evidence type="ECO:0000256" key="7">
    <source>
        <dbReference type="ARBA" id="ARBA00022679"/>
    </source>
</evidence>
<organism evidence="26 27">
    <name type="scientific">Kingdonia uniflora</name>
    <dbReference type="NCBI Taxonomy" id="39325"/>
    <lineage>
        <taxon>Eukaryota</taxon>
        <taxon>Viridiplantae</taxon>
        <taxon>Streptophyta</taxon>
        <taxon>Embryophyta</taxon>
        <taxon>Tracheophyta</taxon>
        <taxon>Spermatophyta</taxon>
        <taxon>Magnoliopsida</taxon>
        <taxon>Ranunculales</taxon>
        <taxon>Circaeasteraceae</taxon>
        <taxon>Kingdonia</taxon>
    </lineage>
</organism>
<accession>A0A7J7LDH2</accession>
<evidence type="ECO:0000313" key="27">
    <source>
        <dbReference type="Proteomes" id="UP000541444"/>
    </source>
</evidence>
<keyword evidence="15 23" id="KW-1133">Transmembrane helix</keyword>
<dbReference type="Proteomes" id="UP000541444">
    <property type="component" value="Unassembled WGS sequence"/>
</dbReference>
<evidence type="ECO:0000256" key="8">
    <source>
        <dbReference type="ARBA" id="ARBA00022692"/>
    </source>
</evidence>
<dbReference type="Gene3D" id="1.10.510.10">
    <property type="entry name" value="Transferase(Phosphotransferase) domain 1"/>
    <property type="match status" value="1"/>
</dbReference>
<dbReference type="FunFam" id="3.80.10.10:FF:000177">
    <property type="entry name" value="Leucine-rich repeat receptor-like serine/threonine-protein kinase At1g17230"/>
    <property type="match status" value="1"/>
</dbReference>
<evidence type="ECO:0000256" key="10">
    <source>
        <dbReference type="ARBA" id="ARBA00022737"/>
    </source>
</evidence>
<dbReference type="GO" id="GO:0005886">
    <property type="term" value="C:plasma membrane"/>
    <property type="evidence" value="ECO:0007669"/>
    <property type="project" value="UniProtKB-SubCell"/>
</dbReference>
<evidence type="ECO:0000256" key="21">
    <source>
        <dbReference type="ARBA" id="ARBA00048679"/>
    </source>
</evidence>
<dbReference type="InterPro" id="IPR003591">
    <property type="entry name" value="Leu-rich_rpt_typical-subtyp"/>
</dbReference>
<dbReference type="InterPro" id="IPR008266">
    <property type="entry name" value="Tyr_kinase_AS"/>
</dbReference>
<keyword evidence="4" id="KW-0723">Serine/threonine-protein kinase</keyword>
<feature type="transmembrane region" description="Helical" evidence="23">
    <location>
        <begin position="670"/>
        <end position="695"/>
    </location>
</feature>
<dbReference type="GO" id="GO:0010082">
    <property type="term" value="P:regulation of root meristem growth"/>
    <property type="evidence" value="ECO:0007669"/>
    <property type="project" value="UniProtKB-ARBA"/>
</dbReference>
<evidence type="ECO:0000256" key="6">
    <source>
        <dbReference type="ARBA" id="ARBA00022614"/>
    </source>
</evidence>
<dbReference type="PROSITE" id="PS00109">
    <property type="entry name" value="PROTEIN_KINASE_TYR"/>
    <property type="match status" value="1"/>
</dbReference>
<comment type="subcellular location">
    <subcellularLocation>
        <location evidence="1">Cell membrane</location>
        <topology evidence="1">Single-pass type I membrane protein</topology>
    </subcellularLocation>
</comment>
<dbReference type="Pfam" id="PF00560">
    <property type="entry name" value="LRR_1"/>
    <property type="match status" value="5"/>
</dbReference>
<gene>
    <name evidence="26" type="ORF">GIB67_013931</name>
</gene>
<feature type="binding site" evidence="22">
    <location>
        <position position="765"/>
    </location>
    <ligand>
        <name>ATP</name>
        <dbReference type="ChEBI" id="CHEBI:30616"/>
    </ligand>
</feature>
<dbReference type="Gene3D" id="3.30.200.20">
    <property type="entry name" value="Phosphorylase Kinase, domain 1"/>
    <property type="match status" value="1"/>
</dbReference>
<protein>
    <recommendedName>
        <fullName evidence="2">non-specific serine/threonine protein kinase</fullName>
        <ecNumber evidence="2">2.7.11.1</ecNumber>
    </recommendedName>
</protein>
<evidence type="ECO:0000256" key="14">
    <source>
        <dbReference type="ARBA" id="ARBA00022843"/>
    </source>
</evidence>
<dbReference type="GO" id="GO:0010074">
    <property type="term" value="P:maintenance of meristem identity"/>
    <property type="evidence" value="ECO:0007669"/>
    <property type="project" value="UniProtKB-ARBA"/>
</dbReference>
<dbReference type="GO" id="GO:0005524">
    <property type="term" value="F:ATP binding"/>
    <property type="evidence" value="ECO:0007669"/>
    <property type="project" value="UniProtKB-UniRule"/>
</dbReference>
<dbReference type="CDD" id="cd14066">
    <property type="entry name" value="STKc_IRAK"/>
    <property type="match status" value="1"/>
</dbReference>
<keyword evidence="7" id="KW-0808">Transferase</keyword>
<dbReference type="InterPro" id="IPR017441">
    <property type="entry name" value="Protein_kinase_ATP_BS"/>
</dbReference>
<reference evidence="26 27" key="1">
    <citation type="journal article" date="2020" name="IScience">
        <title>Genome Sequencing of the Endangered Kingdonia uniflora (Circaeasteraceae, Ranunculales) Reveals Potential Mechanisms of Evolutionary Specialization.</title>
        <authorList>
            <person name="Sun Y."/>
            <person name="Deng T."/>
            <person name="Zhang A."/>
            <person name="Moore M.J."/>
            <person name="Landis J.B."/>
            <person name="Lin N."/>
            <person name="Zhang H."/>
            <person name="Zhang X."/>
            <person name="Huang J."/>
            <person name="Zhang X."/>
            <person name="Sun H."/>
            <person name="Wang H."/>
        </authorList>
    </citation>
    <scope>NUCLEOTIDE SEQUENCE [LARGE SCALE GENOMIC DNA]</scope>
    <source>
        <strain evidence="26">TB1705</strain>
        <tissue evidence="26">Leaf</tissue>
    </source>
</reference>
<dbReference type="PANTHER" id="PTHR48005">
    <property type="entry name" value="LEUCINE RICH REPEAT KINASE 2"/>
    <property type="match status" value="1"/>
</dbReference>
<dbReference type="Gene3D" id="3.80.10.10">
    <property type="entry name" value="Ribonuclease Inhibitor"/>
    <property type="match status" value="5"/>
</dbReference>
<evidence type="ECO:0000256" key="4">
    <source>
        <dbReference type="ARBA" id="ARBA00022527"/>
    </source>
</evidence>
<dbReference type="FunFam" id="3.80.10.10:FF:000400">
    <property type="entry name" value="Nuclear pore complex protein NUP107"/>
    <property type="match status" value="1"/>
</dbReference>
<evidence type="ECO:0000256" key="13">
    <source>
        <dbReference type="ARBA" id="ARBA00022840"/>
    </source>
</evidence>
<keyword evidence="10" id="KW-0677">Repeat</keyword>
<evidence type="ECO:0000313" key="26">
    <source>
        <dbReference type="EMBL" id="KAF6140638.1"/>
    </source>
</evidence>
<keyword evidence="5" id="KW-0597">Phosphoprotein</keyword>
<dbReference type="PANTHER" id="PTHR48005:SF70">
    <property type="entry name" value="MDIS1-INTERACTING RECEPTOR LIKE KINASE 2-LIKE"/>
    <property type="match status" value="1"/>
</dbReference>
<evidence type="ECO:0000256" key="12">
    <source>
        <dbReference type="ARBA" id="ARBA00022777"/>
    </source>
</evidence>
<keyword evidence="13 22" id="KW-0067">ATP-binding</keyword>
<dbReference type="InterPro" id="IPR055414">
    <property type="entry name" value="LRR_R13L4/SHOC2-like"/>
</dbReference>
<comment type="catalytic activity">
    <reaction evidence="20">
        <text>L-threonyl-[protein] + ATP = O-phospho-L-threonyl-[protein] + ADP + H(+)</text>
        <dbReference type="Rhea" id="RHEA:46608"/>
        <dbReference type="Rhea" id="RHEA-COMP:11060"/>
        <dbReference type="Rhea" id="RHEA-COMP:11605"/>
        <dbReference type="ChEBI" id="CHEBI:15378"/>
        <dbReference type="ChEBI" id="CHEBI:30013"/>
        <dbReference type="ChEBI" id="CHEBI:30616"/>
        <dbReference type="ChEBI" id="CHEBI:61977"/>
        <dbReference type="ChEBI" id="CHEBI:456216"/>
        <dbReference type="EC" id="2.7.11.1"/>
    </reaction>
</comment>
<keyword evidence="3" id="KW-1003">Cell membrane</keyword>
<sequence>MEFLVVKNTRYYLFFSTVLLLNSLANGNSYQTETYTLLKWKSSLLNQTTPKLPSWILENSTSSHCEWLGISCNRDGSVIVMNLTGLGLKGTLNSLNFSAFQNLARFDLSNNTMFATIPAQIGDLSKLSVLRFSKNQFSGSIPSEIGNLKSLAELSFNDNRLVGAIPLSLGNLSSIAILNFSNNHHSGSIPQEIGNLKSLISLAFSNNKLTGVIPSSLGNLTKLTTLELDSNNLTGSIPSTLGDLKSLRILALTYNNLTGSIPPSLVDLTELNLLGLAGNKLSGYIPQNIGNLKSVVDLELAVNNLTGTVPVSIGNLSNVIILLLHQNQLSGPIPQEVRDMTNLSILTLHENNFTGYLPKQICLSGSLTRLTAFDNHFIGPIPESLRNCRNLYRIRLERNQLKGNISETFGMLPNLNYIDLSNNNFYGDLPKNWGDYKNLASLRISSNKISGSIPPELGKLIQLQGLDLSSNLLVEGIPKEIGQLTSLLELNLSNNQLSGDLPKEIGSLSSLEILDLSANTLTGTIPEEVGGCSNLNYFNASGNKLNGTIPFEIGSMTSLQVLLDLSQNKLSGMIPSQLGILENLEKLNLSHNMFSGSIPSSFTGLVSLISIDVSYNELEGPVPNNKAFIEASEDAFRNNKGLCGEVGGLRPCENSSTAKISIAKNGHKRLIVVIPSVLGALLLLIASIGSFTFFLQRDRNNNDGEPREAYRGKLFRICGFDGREVYDNVIVATEDFDAKYCIGTGGYGSVYRAALSTGEVVAVKKIHSSQDYEIAYSKTFINEIEVLRKTNHRNIMKLLGFCSHSRHSFLIYEYLEKGSLAKILSNAEESAKLDWSKRVNIIKCIANALAYMHQDCLPPIVHRDISSNNILLDSEFEACVSDFGTARLLKPDSSNWTEFAGTFGYMAPELAYCMEVTEKCDVFSFGVVTLEVIKGKHPGEIISSVTTTSSSSTPVGINIMLKDILDPCLADPPIQIKEELVSIIKIALACISTSPSSRPTMKHVSQELSSYRQPLPEAFDTTTLGRLSNL</sequence>
<evidence type="ECO:0000259" key="25">
    <source>
        <dbReference type="PROSITE" id="PS50011"/>
    </source>
</evidence>
<dbReference type="AlphaFoldDB" id="A0A7J7LDH2"/>
<dbReference type="PROSITE" id="PS00107">
    <property type="entry name" value="PROTEIN_KINASE_ATP"/>
    <property type="match status" value="1"/>
</dbReference>
<comment type="caution">
    <text evidence="26">The sequence shown here is derived from an EMBL/GenBank/DDBJ whole genome shotgun (WGS) entry which is preliminary data.</text>
</comment>
<keyword evidence="11 22" id="KW-0547">Nucleotide-binding</keyword>
<evidence type="ECO:0000256" key="19">
    <source>
        <dbReference type="ARBA" id="ARBA00023180"/>
    </source>
</evidence>
<dbReference type="InterPro" id="IPR013210">
    <property type="entry name" value="LRR_N_plant-typ"/>
</dbReference>
<feature type="domain" description="Protein kinase" evidence="25">
    <location>
        <begin position="736"/>
        <end position="1012"/>
    </location>
</feature>
<dbReference type="EC" id="2.7.11.1" evidence="2"/>
<dbReference type="Pfam" id="PF00069">
    <property type="entry name" value="Pkinase"/>
    <property type="match status" value="1"/>
</dbReference>
<evidence type="ECO:0000256" key="17">
    <source>
        <dbReference type="ARBA" id="ARBA00023157"/>
    </source>
</evidence>
<keyword evidence="27" id="KW-1185">Reference proteome</keyword>
<dbReference type="InterPro" id="IPR000719">
    <property type="entry name" value="Prot_kinase_dom"/>
</dbReference>
<dbReference type="PRINTS" id="PR00019">
    <property type="entry name" value="LEURICHRPT"/>
</dbReference>
<dbReference type="FunFam" id="1.10.510.10:FF:000445">
    <property type="entry name" value="MDIS1-interacting receptor like kinase 2"/>
    <property type="match status" value="1"/>
</dbReference>
<keyword evidence="18" id="KW-0675">Receptor</keyword>
<evidence type="ECO:0000256" key="15">
    <source>
        <dbReference type="ARBA" id="ARBA00022989"/>
    </source>
</evidence>
<keyword evidence="9 24" id="KW-0732">Signal</keyword>
<evidence type="ECO:0000256" key="11">
    <source>
        <dbReference type="ARBA" id="ARBA00022741"/>
    </source>
</evidence>
<dbReference type="SMART" id="SM00369">
    <property type="entry name" value="LRR_TYP"/>
    <property type="match status" value="10"/>
</dbReference>
<dbReference type="InterPro" id="IPR032675">
    <property type="entry name" value="LRR_dom_sf"/>
</dbReference>
<evidence type="ECO:0000256" key="22">
    <source>
        <dbReference type="PROSITE-ProRule" id="PRU10141"/>
    </source>
</evidence>
<keyword evidence="19" id="KW-0325">Glycoprotein</keyword>
<dbReference type="SUPFAM" id="SSF52058">
    <property type="entry name" value="L domain-like"/>
    <property type="match status" value="1"/>
</dbReference>
<keyword evidence="17" id="KW-1015">Disulfide bond</keyword>
<feature type="signal peptide" evidence="24">
    <location>
        <begin position="1"/>
        <end position="27"/>
    </location>
</feature>
<keyword evidence="14" id="KW-0832">Ubl conjugation</keyword>
<dbReference type="InterPro" id="IPR011009">
    <property type="entry name" value="Kinase-like_dom_sf"/>
</dbReference>